<proteinExistence type="predicted"/>
<gene>
    <name evidence="1" type="ORF">MSG28_011094</name>
</gene>
<sequence length="165" mass="17950">MHRPYALPSDFAFALYIRIRHRFLVICVSVTAVLCCVPNKQTNQENREMQSTTIIVLACLIAVVAAGAHYEHYPAVEAIEIPEDQVHEALYETPALERSHRTKRGLLLLKKKLLLGALGLKVAKIGAVGAGVAGAIALKSKSKSVPPKVTVVSGGDYGHSYSYNR</sequence>
<name>A0ACC0KRI9_CHOFU</name>
<evidence type="ECO:0000313" key="2">
    <source>
        <dbReference type="Proteomes" id="UP001064048"/>
    </source>
</evidence>
<organism evidence="1 2">
    <name type="scientific">Choristoneura fumiferana</name>
    <name type="common">Spruce budworm moth</name>
    <name type="synonym">Archips fumiferana</name>
    <dbReference type="NCBI Taxonomy" id="7141"/>
    <lineage>
        <taxon>Eukaryota</taxon>
        <taxon>Metazoa</taxon>
        <taxon>Ecdysozoa</taxon>
        <taxon>Arthropoda</taxon>
        <taxon>Hexapoda</taxon>
        <taxon>Insecta</taxon>
        <taxon>Pterygota</taxon>
        <taxon>Neoptera</taxon>
        <taxon>Endopterygota</taxon>
        <taxon>Lepidoptera</taxon>
        <taxon>Glossata</taxon>
        <taxon>Ditrysia</taxon>
        <taxon>Tortricoidea</taxon>
        <taxon>Tortricidae</taxon>
        <taxon>Tortricinae</taxon>
        <taxon>Choristoneura</taxon>
    </lineage>
</organism>
<keyword evidence="2" id="KW-1185">Reference proteome</keyword>
<evidence type="ECO:0000313" key="1">
    <source>
        <dbReference type="EMBL" id="KAI8438676.1"/>
    </source>
</evidence>
<reference evidence="1 2" key="1">
    <citation type="journal article" date="2022" name="Genome Biol. Evol.">
        <title>The Spruce Budworm Genome: Reconstructing the Evolutionary History of Antifreeze Proteins.</title>
        <authorList>
            <person name="Beliveau C."/>
            <person name="Gagne P."/>
            <person name="Picq S."/>
            <person name="Vernygora O."/>
            <person name="Keeling C.I."/>
            <person name="Pinkney K."/>
            <person name="Doucet D."/>
            <person name="Wen F."/>
            <person name="Johnston J.S."/>
            <person name="Maaroufi H."/>
            <person name="Boyle B."/>
            <person name="Laroche J."/>
            <person name="Dewar K."/>
            <person name="Juretic N."/>
            <person name="Blackburn G."/>
            <person name="Nisole A."/>
            <person name="Brunet B."/>
            <person name="Brandao M."/>
            <person name="Lumley L."/>
            <person name="Duan J."/>
            <person name="Quan G."/>
            <person name="Lucarotti C.J."/>
            <person name="Roe A.D."/>
            <person name="Sperling F.A.H."/>
            <person name="Levesque R.C."/>
            <person name="Cusson M."/>
        </authorList>
    </citation>
    <scope>NUCLEOTIDE SEQUENCE [LARGE SCALE GENOMIC DNA]</scope>
    <source>
        <strain evidence="1">Glfc:IPQL:Cfum</strain>
    </source>
</reference>
<dbReference type="Proteomes" id="UP001064048">
    <property type="component" value="Chromosome 18"/>
</dbReference>
<dbReference type="EMBL" id="CM046118">
    <property type="protein sequence ID" value="KAI8438676.1"/>
    <property type="molecule type" value="Genomic_DNA"/>
</dbReference>
<protein>
    <submittedName>
        <fullName evidence="1">Uncharacterized protein</fullName>
    </submittedName>
</protein>
<comment type="caution">
    <text evidence="1">The sequence shown here is derived from an EMBL/GenBank/DDBJ whole genome shotgun (WGS) entry which is preliminary data.</text>
</comment>
<accession>A0ACC0KRI9</accession>